<accession>A0A1X2KK65</accession>
<keyword evidence="2" id="KW-1185">Reference proteome</keyword>
<name>A0A1X2KK65_9MYCO</name>
<dbReference type="EMBL" id="NCXM01000042">
    <property type="protein sequence ID" value="OSC22101.1"/>
    <property type="molecule type" value="Genomic_DNA"/>
</dbReference>
<organism evidence="1 2">
    <name type="scientific">Mycolicibacterium vulneris</name>
    <dbReference type="NCBI Taxonomy" id="547163"/>
    <lineage>
        <taxon>Bacteria</taxon>
        <taxon>Bacillati</taxon>
        <taxon>Actinomycetota</taxon>
        <taxon>Actinomycetes</taxon>
        <taxon>Mycobacteriales</taxon>
        <taxon>Mycobacteriaceae</taxon>
        <taxon>Mycolicibacterium</taxon>
    </lineage>
</organism>
<gene>
    <name evidence="1" type="ORF">B8W69_26985</name>
</gene>
<protein>
    <submittedName>
        <fullName evidence="1">Uncharacterized protein</fullName>
    </submittedName>
</protein>
<comment type="caution">
    <text evidence="1">The sequence shown here is derived from an EMBL/GenBank/DDBJ whole genome shotgun (WGS) entry which is preliminary data.</text>
</comment>
<sequence>MTFEPPKGKGRCEQCGWFVRLQGHHAGCTRGRCRRCDRFTKLPGRQLCMWCAATDDDARREIRRQAVADRLAELDGDR</sequence>
<evidence type="ECO:0000313" key="2">
    <source>
        <dbReference type="Proteomes" id="UP000242320"/>
    </source>
</evidence>
<dbReference type="AlphaFoldDB" id="A0A1X2KK65"/>
<reference evidence="1 2" key="1">
    <citation type="submission" date="2017-04" db="EMBL/GenBank/DDBJ databases">
        <title>The new phylogeny of genus Mycobacterium.</title>
        <authorList>
            <person name="Tortoli E."/>
            <person name="Trovato A."/>
            <person name="Cirillo D.M."/>
        </authorList>
    </citation>
    <scope>NUCLEOTIDE SEQUENCE [LARGE SCALE GENOMIC DNA]</scope>
    <source>
        <strain evidence="1 2">DSM 45247</strain>
    </source>
</reference>
<dbReference type="Proteomes" id="UP000242320">
    <property type="component" value="Unassembled WGS sequence"/>
</dbReference>
<evidence type="ECO:0000313" key="1">
    <source>
        <dbReference type="EMBL" id="OSC22101.1"/>
    </source>
</evidence>
<proteinExistence type="predicted"/>
<dbReference type="RefSeq" id="WP_085292755.1">
    <property type="nucleotide sequence ID" value="NZ_NCXM01000042.1"/>
</dbReference>